<dbReference type="Pfam" id="PF01609">
    <property type="entry name" value="DDE_Tnp_1"/>
    <property type="match status" value="1"/>
</dbReference>
<dbReference type="EMBL" id="JAMQKB010000022">
    <property type="protein sequence ID" value="MDC3425835.1"/>
    <property type="molecule type" value="Genomic_DNA"/>
</dbReference>
<dbReference type="InterPro" id="IPR012337">
    <property type="entry name" value="RNaseH-like_sf"/>
</dbReference>
<protein>
    <submittedName>
        <fullName evidence="3">IS1634 family transposase</fullName>
    </submittedName>
</protein>
<dbReference type="AlphaFoldDB" id="A0A9X3WUH5"/>
<dbReference type="PANTHER" id="PTHR34614:SF2">
    <property type="entry name" value="TRANSPOSASE IS4-LIKE DOMAIN-CONTAINING PROTEIN"/>
    <property type="match status" value="1"/>
</dbReference>
<dbReference type="Proteomes" id="UP001145050">
    <property type="component" value="Unassembled WGS sequence"/>
</dbReference>
<evidence type="ECO:0000313" key="4">
    <source>
        <dbReference type="Proteomes" id="UP001145050"/>
    </source>
</evidence>
<feature type="domain" description="Transposase IS4-like" evidence="2">
    <location>
        <begin position="181"/>
        <end position="472"/>
    </location>
</feature>
<dbReference type="InterPro" id="IPR002559">
    <property type="entry name" value="Transposase_11"/>
</dbReference>
<dbReference type="PANTHER" id="PTHR34614">
    <property type="match status" value="1"/>
</dbReference>
<dbReference type="InterPro" id="IPR047654">
    <property type="entry name" value="IS1634_transpos"/>
</dbReference>
<proteinExistence type="predicted"/>
<name>A0A9X3WUH5_9BACI</name>
<evidence type="ECO:0000259" key="2">
    <source>
        <dbReference type="Pfam" id="PF01609"/>
    </source>
</evidence>
<sequence>MATIVYQKDKRSGITYAYESISYWDKDKQQSRSKRTLIGRVDSKTGEIVPTDGRGRKKKEGGQAVTKRGPDPSVQTARYFYGATYLLDEIGSHTGIAEDLKACFPGTYRQILSIAYYLILEDSAPLYRFEKWNHLHKHPYGENITSQRSSDLFASITEDAKYKFFRLQGKRRTEEEFWAYDITTISSQSELLRQVQYGWNKENDPLPQLNLALVFGETSNLPFYYRKLADNIPDSKTVGNLLADLDVLGFSKVKLVMDRGFYSKENINALLKDHVKFLIAVKVSLVFIRKELDAIYDGFRSFEYYSEKYELYGRTVRTKWDYTQHRPYKGDTLTQSKRMYIHFYYNIDRAAEDEKAFDRKLITLRQELESGKRQPEHDKLYQKYFETKTTPKRGTKVTVNAEAVNKAKRYFGFFALMTNETMDAITALELYRNKDVVEKAFGNLKERLNMRRTLVSSEKSLDGKIFVEFIALIYLSYIKKQMQDTDLFKNYTLQGVLDQLDVIECFESPGKKLRIGELLSKQKEIYESLGVIPPTSL</sequence>
<dbReference type="NCBIfam" id="NF033559">
    <property type="entry name" value="transpos_IS1634"/>
    <property type="match status" value="1"/>
</dbReference>
<dbReference type="SUPFAM" id="SSF53098">
    <property type="entry name" value="Ribonuclease H-like"/>
    <property type="match status" value="1"/>
</dbReference>
<dbReference type="GO" id="GO:0006313">
    <property type="term" value="P:DNA transposition"/>
    <property type="evidence" value="ECO:0007669"/>
    <property type="project" value="InterPro"/>
</dbReference>
<keyword evidence="4" id="KW-1185">Reference proteome</keyword>
<organism evidence="3 4">
    <name type="scientific">Terrihalobacillus insolitus</name>
    <dbReference type="NCBI Taxonomy" id="2950438"/>
    <lineage>
        <taxon>Bacteria</taxon>
        <taxon>Bacillati</taxon>
        <taxon>Bacillota</taxon>
        <taxon>Bacilli</taxon>
        <taxon>Bacillales</taxon>
        <taxon>Bacillaceae</taxon>
        <taxon>Terrihalobacillus</taxon>
    </lineage>
</organism>
<gene>
    <name evidence="3" type="ORF">NC797_15105</name>
</gene>
<dbReference type="GO" id="GO:0004803">
    <property type="term" value="F:transposase activity"/>
    <property type="evidence" value="ECO:0007669"/>
    <property type="project" value="InterPro"/>
</dbReference>
<dbReference type="GO" id="GO:0003677">
    <property type="term" value="F:DNA binding"/>
    <property type="evidence" value="ECO:0007669"/>
    <property type="project" value="InterPro"/>
</dbReference>
<reference evidence="3" key="1">
    <citation type="submission" date="2022-06" db="EMBL/GenBank/DDBJ databases">
        <title>Aquibacillus sp. a new bacterium isolated from soil saline samples.</title>
        <authorList>
            <person name="Galisteo C."/>
            <person name="De La Haba R."/>
            <person name="Sanchez-Porro C."/>
            <person name="Ventosa A."/>
        </authorList>
    </citation>
    <scope>NUCLEOTIDE SEQUENCE</scope>
    <source>
        <strain evidence="3">3ASR75-11</strain>
    </source>
</reference>
<feature type="region of interest" description="Disordered" evidence="1">
    <location>
        <begin position="45"/>
        <end position="71"/>
    </location>
</feature>
<evidence type="ECO:0000256" key="1">
    <source>
        <dbReference type="SAM" id="MobiDB-lite"/>
    </source>
</evidence>
<comment type="caution">
    <text evidence="3">The sequence shown here is derived from an EMBL/GenBank/DDBJ whole genome shotgun (WGS) entry which is preliminary data.</text>
</comment>
<accession>A0A9X3WUH5</accession>
<evidence type="ECO:0000313" key="3">
    <source>
        <dbReference type="EMBL" id="MDC3425835.1"/>
    </source>
</evidence>
<dbReference type="RefSeq" id="WP_272437653.1">
    <property type="nucleotide sequence ID" value="NZ_JAMQKB010000022.1"/>
</dbReference>